<feature type="region of interest" description="Disordered" evidence="16">
    <location>
        <begin position="562"/>
        <end position="586"/>
    </location>
</feature>
<dbReference type="PRINTS" id="PR00765">
    <property type="entry name" value="CRBOXYPTASEA"/>
</dbReference>
<evidence type="ECO:0000259" key="18">
    <source>
        <dbReference type="PROSITE" id="PS52035"/>
    </source>
</evidence>
<evidence type="ECO:0000256" key="5">
    <source>
        <dbReference type="ARBA" id="ARBA00022525"/>
    </source>
</evidence>
<dbReference type="PANTHER" id="PTHR11705">
    <property type="entry name" value="PROTEASE FAMILY M14 CARBOXYPEPTIDASE A,B"/>
    <property type="match status" value="1"/>
</dbReference>
<accession>A0A1X7RN61</accession>
<dbReference type="SMART" id="SM00631">
    <property type="entry name" value="Zn_pept"/>
    <property type="match status" value="1"/>
</dbReference>
<dbReference type="AlphaFoldDB" id="A0A1X7RN61"/>
<evidence type="ECO:0000256" key="10">
    <source>
        <dbReference type="ARBA" id="ARBA00023157"/>
    </source>
</evidence>
<feature type="domain" description="Peptidase M14" evidence="18">
    <location>
        <begin position="199"/>
        <end position="520"/>
    </location>
</feature>
<evidence type="ECO:0000256" key="7">
    <source>
        <dbReference type="ARBA" id="ARBA00022723"/>
    </source>
</evidence>
<keyword evidence="6" id="KW-0926">Vacuole</keyword>
<dbReference type="PROSITE" id="PS52035">
    <property type="entry name" value="PEPTIDASE_M14"/>
    <property type="match status" value="1"/>
</dbReference>
<comment type="subcellular location">
    <subcellularLocation>
        <location evidence="3">Secreted</location>
    </subcellularLocation>
    <subcellularLocation>
        <location evidence="2">Vacuole</location>
    </subcellularLocation>
</comment>
<dbReference type="SUPFAM" id="SSF53187">
    <property type="entry name" value="Zn-dependent exopeptidases"/>
    <property type="match status" value="1"/>
</dbReference>
<keyword evidence="20" id="KW-1185">Reference proteome</keyword>
<feature type="chain" id="PRO_5010870697" description="Inactive metallocarboxypeptidase ECM14" evidence="17">
    <location>
        <begin position="19"/>
        <end position="586"/>
    </location>
</feature>
<reference evidence="19 20" key="1">
    <citation type="submission" date="2016-06" db="EMBL/GenBank/DDBJ databases">
        <authorList>
            <person name="Kjaerup R.B."/>
            <person name="Dalgaard T.S."/>
            <person name="Juul-Madsen H.R."/>
        </authorList>
    </citation>
    <scope>NUCLEOTIDE SEQUENCE [LARGE SCALE GENOMIC DNA]</scope>
</reference>
<dbReference type="GO" id="GO:0006508">
    <property type="term" value="P:proteolysis"/>
    <property type="evidence" value="ECO:0007669"/>
    <property type="project" value="InterPro"/>
</dbReference>
<evidence type="ECO:0000256" key="1">
    <source>
        <dbReference type="ARBA" id="ARBA00001947"/>
    </source>
</evidence>
<comment type="caution">
    <text evidence="15">Lacks conserved residue(s) required for the propagation of feature annotation.</text>
</comment>
<keyword evidence="7" id="KW-0479">Metal-binding</keyword>
<dbReference type="InterPro" id="IPR000834">
    <property type="entry name" value="Peptidase_M14"/>
</dbReference>
<keyword evidence="5" id="KW-0964">Secreted</keyword>
<dbReference type="Pfam" id="PF00246">
    <property type="entry name" value="Peptidase_M14"/>
    <property type="match status" value="1"/>
</dbReference>
<evidence type="ECO:0000256" key="2">
    <source>
        <dbReference type="ARBA" id="ARBA00004116"/>
    </source>
</evidence>
<gene>
    <name evidence="19" type="ORF">ZT3D7_G4034</name>
</gene>
<evidence type="ECO:0000256" key="8">
    <source>
        <dbReference type="ARBA" id="ARBA00022729"/>
    </source>
</evidence>
<dbReference type="CDD" id="cd03860">
    <property type="entry name" value="M14_CP_A-B_like"/>
    <property type="match status" value="1"/>
</dbReference>
<name>A0A1X7RN61_ZYMT9</name>
<protein>
    <recommendedName>
        <fullName evidence="13">Inactive metallocarboxypeptidase ECM14</fullName>
    </recommendedName>
    <alternativeName>
        <fullName evidence="14">Inactive metallocarboxypeptidase ecm14</fullName>
    </alternativeName>
</protein>
<evidence type="ECO:0000256" key="3">
    <source>
        <dbReference type="ARBA" id="ARBA00004613"/>
    </source>
</evidence>
<dbReference type="Gene3D" id="3.40.630.10">
    <property type="entry name" value="Zn peptidases"/>
    <property type="match status" value="1"/>
</dbReference>
<dbReference type="PANTHER" id="PTHR11705:SF147">
    <property type="entry name" value="INACTIVE METALLOCARBOXYPEPTIDASE ECM14"/>
    <property type="match status" value="1"/>
</dbReference>
<feature type="signal peptide" evidence="17">
    <location>
        <begin position="1"/>
        <end position="18"/>
    </location>
</feature>
<proteinExistence type="inferred from homology"/>
<evidence type="ECO:0000313" key="19">
    <source>
        <dbReference type="EMBL" id="SMQ48884.1"/>
    </source>
</evidence>
<feature type="compositionally biased region" description="Acidic residues" evidence="16">
    <location>
        <begin position="563"/>
        <end position="576"/>
    </location>
</feature>
<comment type="similarity">
    <text evidence="4 15">Belongs to the peptidase M14 family.</text>
</comment>
<sequence>MRTAFLTLPALLCSLVAATPHYPQHTLQTEEAYPSPTIPSRWRSLSNHLLESLLGFSGVRQDRAKSDASHRQIPPAQTFAQYGEDLVLRFNISTAEESKSLVEVADTLILDVWEFSHDWIDIRMHKDTVPLVLGLLPESLQRAHTPLLREEALARAIHENYQRHQPRPFQSAAPTVRRPFSLALDQTTSGGEANIFFADYQPFNVIEPWLRLLASLFTTHVRHVNIGLSYEGRNIPALRVGVHPTNSEDPNPPKRKTILVTGSLHAREWIGTATVNYIAYSLITGYGKQPTITNLLEKFDFVFIPTINPDGYVYTWETDRLWRKNRQQTGVRFCQGIDLDRAFGVEWTATDNPCSESYSGEEAFEATESKALANWAKNETANNSVEFVGFLDLHSYSQQILYPYSYSCTDTPPGLENLEELAAGLSKAIRMTHGHNYEVMPACEGNVAMSAGGTKRHILPRMETSGGSALDFFYREVGVKYAYQMKLRDRGTYGFLLPKENIVPTGKEIFNAVMYFGEFLSAQYDVAGSDDVKVGEEGKVEEQGDTAREDDTDDEWWVKIEDVIEPEPEPEEEADWNPDLKRRRRR</sequence>
<dbReference type="GO" id="GO:0005576">
    <property type="term" value="C:extracellular region"/>
    <property type="evidence" value="ECO:0007669"/>
    <property type="project" value="UniProtKB-SubCell"/>
</dbReference>
<dbReference type="GO" id="GO:0005773">
    <property type="term" value="C:vacuole"/>
    <property type="evidence" value="ECO:0007669"/>
    <property type="project" value="UniProtKB-SubCell"/>
</dbReference>
<dbReference type="Proteomes" id="UP000215127">
    <property type="component" value="Chromosome 3"/>
</dbReference>
<keyword evidence="11" id="KW-0961">Cell wall biogenesis/degradation</keyword>
<evidence type="ECO:0000256" key="12">
    <source>
        <dbReference type="ARBA" id="ARBA00025210"/>
    </source>
</evidence>
<comment type="function">
    <text evidence="12">Inactive carboxypeptidase that may play a role in cell wall organization and biogenesis.</text>
</comment>
<dbReference type="FunFam" id="3.40.630.10:FF:000060">
    <property type="entry name" value="Putative metallocarboxypeptidase ecm14"/>
    <property type="match status" value="1"/>
</dbReference>
<evidence type="ECO:0000256" key="4">
    <source>
        <dbReference type="ARBA" id="ARBA00005988"/>
    </source>
</evidence>
<dbReference type="InterPro" id="IPR057246">
    <property type="entry name" value="CARBOXYPEPT_ZN_1"/>
</dbReference>
<evidence type="ECO:0000313" key="20">
    <source>
        <dbReference type="Proteomes" id="UP000215127"/>
    </source>
</evidence>
<comment type="cofactor">
    <cofactor evidence="1">
        <name>Zn(2+)</name>
        <dbReference type="ChEBI" id="CHEBI:29105"/>
    </cofactor>
</comment>
<organism evidence="19 20">
    <name type="scientific">Zymoseptoria tritici (strain ST99CH_3D7)</name>
    <dbReference type="NCBI Taxonomy" id="1276538"/>
    <lineage>
        <taxon>Eukaryota</taxon>
        <taxon>Fungi</taxon>
        <taxon>Dikarya</taxon>
        <taxon>Ascomycota</taxon>
        <taxon>Pezizomycotina</taxon>
        <taxon>Dothideomycetes</taxon>
        <taxon>Dothideomycetidae</taxon>
        <taxon>Mycosphaerellales</taxon>
        <taxon>Mycosphaerellaceae</taxon>
        <taxon>Zymoseptoria</taxon>
    </lineage>
</organism>
<evidence type="ECO:0000256" key="17">
    <source>
        <dbReference type="SAM" id="SignalP"/>
    </source>
</evidence>
<dbReference type="GO" id="GO:0004181">
    <property type="term" value="F:metallocarboxypeptidase activity"/>
    <property type="evidence" value="ECO:0007669"/>
    <property type="project" value="InterPro"/>
</dbReference>
<dbReference type="GO" id="GO:0071555">
    <property type="term" value="P:cell wall organization"/>
    <property type="evidence" value="ECO:0007669"/>
    <property type="project" value="UniProtKB-KW"/>
</dbReference>
<evidence type="ECO:0000256" key="6">
    <source>
        <dbReference type="ARBA" id="ARBA00022554"/>
    </source>
</evidence>
<evidence type="ECO:0000256" key="9">
    <source>
        <dbReference type="ARBA" id="ARBA00022833"/>
    </source>
</evidence>
<keyword evidence="8 17" id="KW-0732">Signal</keyword>
<evidence type="ECO:0000256" key="16">
    <source>
        <dbReference type="SAM" id="MobiDB-lite"/>
    </source>
</evidence>
<evidence type="ECO:0000256" key="15">
    <source>
        <dbReference type="PROSITE-ProRule" id="PRU01379"/>
    </source>
</evidence>
<keyword evidence="9" id="KW-0862">Zinc</keyword>
<keyword evidence="10" id="KW-1015">Disulfide bond</keyword>
<dbReference type="GO" id="GO:0008270">
    <property type="term" value="F:zinc ion binding"/>
    <property type="evidence" value="ECO:0007669"/>
    <property type="project" value="InterPro"/>
</dbReference>
<evidence type="ECO:0000256" key="14">
    <source>
        <dbReference type="ARBA" id="ARBA00026213"/>
    </source>
</evidence>
<evidence type="ECO:0000256" key="11">
    <source>
        <dbReference type="ARBA" id="ARBA00023316"/>
    </source>
</evidence>
<dbReference type="EMBL" id="LT853694">
    <property type="protein sequence ID" value="SMQ48884.1"/>
    <property type="molecule type" value="Genomic_DNA"/>
</dbReference>
<evidence type="ECO:0000256" key="13">
    <source>
        <dbReference type="ARBA" id="ARBA00026187"/>
    </source>
</evidence>
<dbReference type="PROSITE" id="PS00132">
    <property type="entry name" value="CARBOXYPEPT_ZN_1"/>
    <property type="match status" value="1"/>
</dbReference>